<dbReference type="PATRIC" id="fig|999411.4.peg.876"/>
<comment type="caution">
    <text evidence="1">The sequence shown here is derived from an EMBL/GenBank/DDBJ whole genome shotgun (WGS) entry which is preliminary data.</text>
</comment>
<dbReference type="RefSeq" id="WP_002597405.1">
    <property type="nucleotide sequence ID" value="NZ_KB850956.1"/>
</dbReference>
<organism evidence="1 2">
    <name type="scientific">Clostridium thermobutyricum</name>
    <dbReference type="NCBI Taxonomy" id="29372"/>
    <lineage>
        <taxon>Bacteria</taxon>
        <taxon>Bacillati</taxon>
        <taxon>Bacillota</taxon>
        <taxon>Clostridia</taxon>
        <taxon>Eubacteriales</taxon>
        <taxon>Clostridiaceae</taxon>
        <taxon>Clostridium</taxon>
    </lineage>
</organism>
<protein>
    <submittedName>
        <fullName evidence="1">Uncharacterized protein</fullName>
    </submittedName>
</protein>
<reference evidence="1 2" key="1">
    <citation type="submission" date="2013-01" db="EMBL/GenBank/DDBJ databases">
        <title>The Genome Sequence of Clostridium colicanis 209318.</title>
        <authorList>
            <consortium name="The Broad Institute Genome Sequencing Platform"/>
            <person name="Earl A."/>
            <person name="Ward D."/>
            <person name="Feldgarden M."/>
            <person name="Gevers D."/>
            <person name="Courvalin P."/>
            <person name="Lambert T."/>
            <person name="Walker B."/>
            <person name="Young S.K."/>
            <person name="Zeng Q."/>
            <person name="Gargeya S."/>
            <person name="Fitzgerald M."/>
            <person name="Haas B."/>
            <person name="Abouelleil A."/>
            <person name="Alvarado L."/>
            <person name="Arachchi H.M."/>
            <person name="Berlin A.M."/>
            <person name="Chapman S.B."/>
            <person name="Dewar J."/>
            <person name="Goldberg J."/>
            <person name="Griggs A."/>
            <person name="Gujja S."/>
            <person name="Hansen M."/>
            <person name="Howarth C."/>
            <person name="Imamovic A."/>
            <person name="Larimer J."/>
            <person name="McCowan C."/>
            <person name="Murphy C."/>
            <person name="Neiman D."/>
            <person name="Pearson M."/>
            <person name="Priest M."/>
            <person name="Roberts A."/>
            <person name="Saif S."/>
            <person name="Shea T."/>
            <person name="Sisk P."/>
            <person name="Sykes S."/>
            <person name="Wortman J."/>
            <person name="Nusbaum C."/>
            <person name="Birren B."/>
        </authorList>
    </citation>
    <scope>NUCLEOTIDE SEQUENCE [LARGE SCALE GENOMIC DNA]</scope>
    <source>
        <strain evidence="1 2">209318</strain>
    </source>
</reference>
<accession>N9Y0L6</accession>
<dbReference type="Proteomes" id="UP000013097">
    <property type="component" value="Unassembled WGS sequence"/>
</dbReference>
<sequence>MDIYKKYCDYCGEQQVAKKGIMQNMSKLIIEKKQGIVKFEICQKCSEEIINKVVNNQEKIERCENTIV</sequence>
<dbReference type="HOGENOM" id="CLU_2786505_0_0_9"/>
<dbReference type="EMBL" id="AGYT01000008">
    <property type="protein sequence ID" value="ENZ01669.1"/>
    <property type="molecule type" value="Genomic_DNA"/>
</dbReference>
<keyword evidence="2" id="KW-1185">Reference proteome</keyword>
<proteinExistence type="predicted"/>
<evidence type="ECO:0000313" key="1">
    <source>
        <dbReference type="EMBL" id="ENZ01669.1"/>
    </source>
</evidence>
<dbReference type="AlphaFoldDB" id="N9Y0L6"/>
<evidence type="ECO:0000313" key="2">
    <source>
        <dbReference type="Proteomes" id="UP000013097"/>
    </source>
</evidence>
<name>N9Y0L6_9CLOT</name>
<gene>
    <name evidence="1" type="ORF">HMPREF1092_00903</name>
</gene>